<sequence>MPLKPRPKTTCHSVVSIPRIVLALARLLPPSCLLLQLMGVSLMGNKVARLLSSETRLDLPENHLSHLPTSRNAMIITSPPAKSPPLAAAAIAPKKGNQG</sequence>
<evidence type="ECO:0000313" key="1">
    <source>
        <dbReference type="EMBL" id="KAJ6435894.1"/>
    </source>
</evidence>
<gene>
    <name evidence="1" type="ORF">OIU84_001004</name>
</gene>
<dbReference type="Proteomes" id="UP001162972">
    <property type="component" value="Chromosome 18"/>
</dbReference>
<comment type="caution">
    <text evidence="1">The sequence shown here is derived from an EMBL/GenBank/DDBJ whole genome shotgun (WGS) entry which is preliminary data.</text>
</comment>
<dbReference type="EMBL" id="JAPFFJ010000001">
    <property type="protein sequence ID" value="KAJ6435894.1"/>
    <property type="molecule type" value="Genomic_DNA"/>
</dbReference>
<accession>A0AAD6L5Y5</accession>
<proteinExistence type="predicted"/>
<protein>
    <submittedName>
        <fullName evidence="1">Uncharacterized protein</fullName>
    </submittedName>
</protein>
<name>A0AAD6L5Y5_9ROSI</name>
<evidence type="ECO:0000313" key="2">
    <source>
        <dbReference type="Proteomes" id="UP001162972"/>
    </source>
</evidence>
<keyword evidence="2" id="KW-1185">Reference proteome</keyword>
<reference evidence="1 2" key="1">
    <citation type="journal article" date="2023" name="Int. J. Mol. Sci.">
        <title>De Novo Assembly and Annotation of 11 Diverse Shrub Willow (Salix) Genomes Reveals Novel Gene Organization in Sex-Linked Regions.</title>
        <authorList>
            <person name="Hyden B."/>
            <person name="Feng K."/>
            <person name="Yates T.B."/>
            <person name="Jawdy S."/>
            <person name="Cereghino C."/>
            <person name="Smart L.B."/>
            <person name="Muchero W."/>
        </authorList>
    </citation>
    <scope>NUCLEOTIDE SEQUENCE [LARGE SCALE GENOMIC DNA]</scope>
    <source>
        <tissue evidence="1">Shoot tip</tissue>
    </source>
</reference>
<dbReference type="AlphaFoldDB" id="A0AAD6L5Y5"/>
<organism evidence="1 2">
    <name type="scientific">Salix udensis</name>
    <dbReference type="NCBI Taxonomy" id="889485"/>
    <lineage>
        <taxon>Eukaryota</taxon>
        <taxon>Viridiplantae</taxon>
        <taxon>Streptophyta</taxon>
        <taxon>Embryophyta</taxon>
        <taxon>Tracheophyta</taxon>
        <taxon>Spermatophyta</taxon>
        <taxon>Magnoliopsida</taxon>
        <taxon>eudicotyledons</taxon>
        <taxon>Gunneridae</taxon>
        <taxon>Pentapetalae</taxon>
        <taxon>rosids</taxon>
        <taxon>fabids</taxon>
        <taxon>Malpighiales</taxon>
        <taxon>Salicaceae</taxon>
        <taxon>Saliceae</taxon>
        <taxon>Salix</taxon>
    </lineage>
</organism>